<organism evidence="2 3">
    <name type="scientific">Ceriporiopsis subvermispora (strain B)</name>
    <name type="common">White-rot fungus</name>
    <name type="synonym">Gelatoporia subvermispora</name>
    <dbReference type="NCBI Taxonomy" id="914234"/>
    <lineage>
        <taxon>Eukaryota</taxon>
        <taxon>Fungi</taxon>
        <taxon>Dikarya</taxon>
        <taxon>Basidiomycota</taxon>
        <taxon>Agaricomycotina</taxon>
        <taxon>Agaricomycetes</taxon>
        <taxon>Polyporales</taxon>
        <taxon>Gelatoporiaceae</taxon>
        <taxon>Gelatoporia</taxon>
    </lineage>
</organism>
<name>M2QQG8_CERS8</name>
<dbReference type="Proteomes" id="UP000016930">
    <property type="component" value="Unassembled WGS sequence"/>
</dbReference>
<proteinExistence type="predicted"/>
<gene>
    <name evidence="2" type="ORF">CERSUDRAFT_104531</name>
</gene>
<evidence type="ECO:0000313" key="3">
    <source>
        <dbReference type="Proteomes" id="UP000016930"/>
    </source>
</evidence>
<protein>
    <submittedName>
        <fullName evidence="2">Uncharacterized protein</fullName>
    </submittedName>
</protein>
<evidence type="ECO:0000256" key="1">
    <source>
        <dbReference type="SAM" id="Phobius"/>
    </source>
</evidence>
<keyword evidence="3" id="KW-1185">Reference proteome</keyword>
<keyword evidence="1" id="KW-0472">Membrane</keyword>
<keyword evidence="1" id="KW-1133">Transmembrane helix</keyword>
<accession>M2QQG8</accession>
<keyword evidence="1" id="KW-0812">Transmembrane</keyword>
<dbReference type="AlphaFoldDB" id="M2QQG8"/>
<dbReference type="EMBL" id="KB445794">
    <property type="protein sequence ID" value="EMD39323.1"/>
    <property type="molecule type" value="Genomic_DNA"/>
</dbReference>
<feature type="transmembrane region" description="Helical" evidence="1">
    <location>
        <begin position="5"/>
        <end position="25"/>
    </location>
</feature>
<feature type="transmembrane region" description="Helical" evidence="1">
    <location>
        <begin position="95"/>
        <end position="121"/>
    </location>
</feature>
<feature type="transmembrane region" description="Helical" evidence="1">
    <location>
        <begin position="61"/>
        <end position="83"/>
    </location>
</feature>
<evidence type="ECO:0000313" key="2">
    <source>
        <dbReference type="EMBL" id="EMD39323.1"/>
    </source>
</evidence>
<sequence length="137" mass="15221">MCTIICSLITCFFGFFYLWILGITLTTSGEADLWVRNLQCGSPGRPSWRDHSLTLAAPFSWLGWTAISLITLVIAIVVDIDNLSSNTSNKFSRPALISIIVFLILLLLGGLVHLTICIMNLRQLVAHTHRNSSFLPM</sequence>
<reference evidence="2 3" key="1">
    <citation type="journal article" date="2012" name="Proc. Natl. Acad. Sci. U.S.A.">
        <title>Comparative genomics of Ceriporiopsis subvermispora and Phanerochaete chrysosporium provide insight into selective ligninolysis.</title>
        <authorList>
            <person name="Fernandez-Fueyo E."/>
            <person name="Ruiz-Duenas F.J."/>
            <person name="Ferreira P."/>
            <person name="Floudas D."/>
            <person name="Hibbett D.S."/>
            <person name="Canessa P."/>
            <person name="Larrondo L.F."/>
            <person name="James T.Y."/>
            <person name="Seelenfreund D."/>
            <person name="Lobos S."/>
            <person name="Polanco R."/>
            <person name="Tello M."/>
            <person name="Honda Y."/>
            <person name="Watanabe T."/>
            <person name="Watanabe T."/>
            <person name="Ryu J.S."/>
            <person name="Kubicek C.P."/>
            <person name="Schmoll M."/>
            <person name="Gaskell J."/>
            <person name="Hammel K.E."/>
            <person name="St John F.J."/>
            <person name="Vanden Wymelenberg A."/>
            <person name="Sabat G."/>
            <person name="Splinter BonDurant S."/>
            <person name="Syed K."/>
            <person name="Yadav J.S."/>
            <person name="Doddapaneni H."/>
            <person name="Subramanian V."/>
            <person name="Lavin J.L."/>
            <person name="Oguiza J.A."/>
            <person name="Perez G."/>
            <person name="Pisabarro A.G."/>
            <person name="Ramirez L."/>
            <person name="Santoyo F."/>
            <person name="Master E."/>
            <person name="Coutinho P.M."/>
            <person name="Henrissat B."/>
            <person name="Lombard V."/>
            <person name="Magnuson J.K."/>
            <person name="Kuees U."/>
            <person name="Hori C."/>
            <person name="Igarashi K."/>
            <person name="Samejima M."/>
            <person name="Held B.W."/>
            <person name="Barry K.W."/>
            <person name="LaButti K.M."/>
            <person name="Lapidus A."/>
            <person name="Lindquist E.A."/>
            <person name="Lucas S.M."/>
            <person name="Riley R."/>
            <person name="Salamov A.A."/>
            <person name="Hoffmeister D."/>
            <person name="Schwenk D."/>
            <person name="Hadar Y."/>
            <person name="Yarden O."/>
            <person name="de Vries R.P."/>
            <person name="Wiebenga A."/>
            <person name="Stenlid J."/>
            <person name="Eastwood D."/>
            <person name="Grigoriev I.V."/>
            <person name="Berka R.M."/>
            <person name="Blanchette R.A."/>
            <person name="Kersten P."/>
            <person name="Martinez A.T."/>
            <person name="Vicuna R."/>
            <person name="Cullen D."/>
        </authorList>
    </citation>
    <scope>NUCLEOTIDE SEQUENCE [LARGE SCALE GENOMIC DNA]</scope>
    <source>
        <strain evidence="2 3">B</strain>
    </source>
</reference>
<dbReference type="HOGENOM" id="CLU_1864890_0_0_1"/>